<accession>A0A563U4S5</accession>
<dbReference type="PANTHER" id="PTHR23501">
    <property type="entry name" value="MAJOR FACILITATOR SUPERFAMILY"/>
    <property type="match status" value="1"/>
</dbReference>
<comment type="subcellular location">
    <subcellularLocation>
        <location evidence="1">Membrane</location>
        <topology evidence="1">Multi-pass membrane protein</topology>
    </subcellularLocation>
</comment>
<feature type="domain" description="Major facilitator superfamily (MFS) profile" evidence="6">
    <location>
        <begin position="1"/>
        <end position="398"/>
    </location>
</feature>
<dbReference type="InterPro" id="IPR020846">
    <property type="entry name" value="MFS_dom"/>
</dbReference>
<dbReference type="GO" id="GO:0022857">
    <property type="term" value="F:transmembrane transporter activity"/>
    <property type="evidence" value="ECO:0007669"/>
    <property type="project" value="InterPro"/>
</dbReference>
<evidence type="ECO:0000313" key="7">
    <source>
        <dbReference type="EMBL" id="TWR26339.1"/>
    </source>
</evidence>
<evidence type="ECO:0000313" key="8">
    <source>
        <dbReference type="Proteomes" id="UP000320042"/>
    </source>
</evidence>
<evidence type="ECO:0000256" key="1">
    <source>
        <dbReference type="ARBA" id="ARBA00004141"/>
    </source>
</evidence>
<feature type="transmembrane region" description="Helical" evidence="5">
    <location>
        <begin position="334"/>
        <end position="355"/>
    </location>
</feature>
<dbReference type="InterPro" id="IPR036259">
    <property type="entry name" value="MFS_trans_sf"/>
</dbReference>
<comment type="caution">
    <text evidence="7">The sequence shown here is derived from an EMBL/GenBank/DDBJ whole genome shotgun (WGS) entry which is preliminary data.</text>
</comment>
<dbReference type="RefSeq" id="WP_146382627.1">
    <property type="nucleotide sequence ID" value="NZ_VOEJ01000007.1"/>
</dbReference>
<feature type="transmembrane region" description="Helical" evidence="5">
    <location>
        <begin position="298"/>
        <end position="322"/>
    </location>
</feature>
<protein>
    <submittedName>
        <fullName evidence="7">MFS transporter</fullName>
    </submittedName>
</protein>
<dbReference type="Proteomes" id="UP000320042">
    <property type="component" value="Unassembled WGS sequence"/>
</dbReference>
<dbReference type="Pfam" id="PF07690">
    <property type="entry name" value="MFS_1"/>
    <property type="match status" value="1"/>
</dbReference>
<feature type="transmembrane region" description="Helical" evidence="5">
    <location>
        <begin position="160"/>
        <end position="182"/>
    </location>
</feature>
<dbReference type="InterPro" id="IPR011701">
    <property type="entry name" value="MFS"/>
</dbReference>
<feature type="transmembrane region" description="Helical" evidence="5">
    <location>
        <begin position="244"/>
        <end position="266"/>
    </location>
</feature>
<dbReference type="SUPFAM" id="SSF103473">
    <property type="entry name" value="MFS general substrate transporter"/>
    <property type="match status" value="1"/>
</dbReference>
<keyword evidence="4 5" id="KW-0472">Membrane</keyword>
<feature type="transmembrane region" description="Helical" evidence="5">
    <location>
        <begin position="102"/>
        <end position="123"/>
    </location>
</feature>
<name>A0A563U4S5_9SPHI</name>
<feature type="transmembrane region" description="Helical" evidence="5">
    <location>
        <begin position="212"/>
        <end position="232"/>
    </location>
</feature>
<evidence type="ECO:0000259" key="6">
    <source>
        <dbReference type="PROSITE" id="PS50850"/>
    </source>
</evidence>
<dbReference type="AlphaFoldDB" id="A0A563U4S5"/>
<organism evidence="7 8">
    <name type="scientific">Mucilaginibacter pallidiroseus</name>
    <dbReference type="NCBI Taxonomy" id="2599295"/>
    <lineage>
        <taxon>Bacteria</taxon>
        <taxon>Pseudomonadati</taxon>
        <taxon>Bacteroidota</taxon>
        <taxon>Sphingobacteriia</taxon>
        <taxon>Sphingobacteriales</taxon>
        <taxon>Sphingobacteriaceae</taxon>
        <taxon>Mucilaginibacter</taxon>
    </lineage>
</organism>
<feature type="transmembrane region" description="Helical" evidence="5">
    <location>
        <begin position="12"/>
        <end position="34"/>
    </location>
</feature>
<dbReference type="OrthoDB" id="9800416at2"/>
<gene>
    <name evidence="7" type="ORF">FPZ43_14330</name>
</gene>
<feature type="transmembrane region" description="Helical" evidence="5">
    <location>
        <begin position="77"/>
        <end position="96"/>
    </location>
</feature>
<dbReference type="Gene3D" id="1.20.1250.20">
    <property type="entry name" value="MFS general substrate transporter like domains"/>
    <property type="match status" value="1"/>
</dbReference>
<proteinExistence type="predicted"/>
<keyword evidence="2 5" id="KW-0812">Transmembrane</keyword>
<feature type="transmembrane region" description="Helical" evidence="5">
    <location>
        <begin position="273"/>
        <end position="292"/>
    </location>
</feature>
<dbReference type="GO" id="GO:0005886">
    <property type="term" value="C:plasma membrane"/>
    <property type="evidence" value="ECO:0007669"/>
    <property type="project" value="TreeGrafter"/>
</dbReference>
<evidence type="ECO:0000256" key="3">
    <source>
        <dbReference type="ARBA" id="ARBA00022989"/>
    </source>
</evidence>
<evidence type="ECO:0000256" key="4">
    <source>
        <dbReference type="ARBA" id="ARBA00023136"/>
    </source>
</evidence>
<evidence type="ECO:0000256" key="2">
    <source>
        <dbReference type="ARBA" id="ARBA00022692"/>
    </source>
</evidence>
<keyword evidence="3 5" id="KW-1133">Transmembrane helix</keyword>
<sequence>MKQEHIKQGFPLAEVIPAVACMLLMSQAYLIAPLSPSLAEDFSSSLINLAVPAFAIPFAISAVAMVFVKPAVNPRKYFIFSLVALCAGTYLLSMATSAVGFLTIRALTGLGTGAMLPSAILLSLRPHEHKRSLKYMVLVIFALATGMTFGPSLGGWLNEFIGWRCLYRIIRTLAALLLLIYLRHDRRERYDGVEPFIIKAAGRSRSEWKNRYSYSFVYLTGVFHSGVFVWISHYFTTYYGLDEFHIATDLFIFGLPGFVVTLLMYFYRLDKKVITILYASLGLTIAGLLALMGNLPLWLAECLLGIMSVGFGCSQPLFIGILKLPRAGSSPIRPVAKGSAILFAGYGSGPLMMTALLSVDLSAAMLFLILLVLALAFISRRVWNAGVRNVIPVLPISH</sequence>
<keyword evidence="8" id="KW-1185">Reference proteome</keyword>
<dbReference type="PROSITE" id="PS50850">
    <property type="entry name" value="MFS"/>
    <property type="match status" value="1"/>
</dbReference>
<reference evidence="7 8" key="1">
    <citation type="submission" date="2019-07" db="EMBL/GenBank/DDBJ databases">
        <authorList>
            <person name="Kim J."/>
        </authorList>
    </citation>
    <scope>NUCLEOTIDE SEQUENCE [LARGE SCALE GENOMIC DNA]</scope>
    <source>
        <strain evidence="8">dk17</strain>
    </source>
</reference>
<feature type="transmembrane region" description="Helical" evidence="5">
    <location>
        <begin position="46"/>
        <end position="68"/>
    </location>
</feature>
<feature type="transmembrane region" description="Helical" evidence="5">
    <location>
        <begin position="135"/>
        <end position="154"/>
    </location>
</feature>
<dbReference type="PANTHER" id="PTHR23501:SF169">
    <property type="entry name" value="SLR0616 PROTEIN"/>
    <property type="match status" value="1"/>
</dbReference>
<evidence type="ECO:0000256" key="5">
    <source>
        <dbReference type="SAM" id="Phobius"/>
    </source>
</evidence>
<feature type="transmembrane region" description="Helical" evidence="5">
    <location>
        <begin position="361"/>
        <end position="378"/>
    </location>
</feature>
<dbReference type="EMBL" id="VOEJ01000007">
    <property type="protein sequence ID" value="TWR26339.1"/>
    <property type="molecule type" value="Genomic_DNA"/>
</dbReference>